<dbReference type="eggNOG" id="ENOG502TBEB">
    <property type="taxonomic scope" value="Eukaryota"/>
</dbReference>
<proteinExistence type="predicted"/>
<dbReference type="HOGENOM" id="CLU_332409_0_0_1"/>
<keyword evidence="1" id="KW-0175">Coiled coil</keyword>
<feature type="coiled-coil region" evidence="1">
    <location>
        <begin position="425"/>
        <end position="453"/>
    </location>
</feature>
<feature type="compositionally biased region" description="Polar residues" evidence="2">
    <location>
        <begin position="344"/>
        <end position="354"/>
    </location>
</feature>
<name>B4K0Y3_DROGR</name>
<organism evidence="4">
    <name type="scientific">Drosophila grimshawi</name>
    <name type="common">Hawaiian fruit fly</name>
    <name type="synonym">Idiomyia grimshawi</name>
    <dbReference type="NCBI Taxonomy" id="7222"/>
    <lineage>
        <taxon>Eukaryota</taxon>
        <taxon>Metazoa</taxon>
        <taxon>Ecdysozoa</taxon>
        <taxon>Arthropoda</taxon>
        <taxon>Hexapoda</taxon>
        <taxon>Insecta</taxon>
        <taxon>Pterygota</taxon>
        <taxon>Neoptera</taxon>
        <taxon>Endopterygota</taxon>
        <taxon>Diptera</taxon>
        <taxon>Brachycera</taxon>
        <taxon>Muscomorpha</taxon>
        <taxon>Ephydroidea</taxon>
        <taxon>Drosophilidae</taxon>
        <taxon>Drosophila</taxon>
        <taxon>Hawaiian Drosophila</taxon>
    </lineage>
</organism>
<accession>B4K0Y3</accession>
<dbReference type="AlphaFoldDB" id="B4K0Y3"/>
<dbReference type="Proteomes" id="UP000001070">
    <property type="component" value="Unassembled WGS sequence"/>
</dbReference>
<evidence type="ECO:0000256" key="2">
    <source>
        <dbReference type="SAM" id="MobiDB-lite"/>
    </source>
</evidence>
<dbReference type="OrthoDB" id="8062712at2759"/>
<evidence type="ECO:0000313" key="4">
    <source>
        <dbReference type="Proteomes" id="UP000001070"/>
    </source>
</evidence>
<evidence type="ECO:0000256" key="1">
    <source>
        <dbReference type="SAM" id="Coils"/>
    </source>
</evidence>
<feature type="region of interest" description="Disordered" evidence="2">
    <location>
        <begin position="566"/>
        <end position="608"/>
    </location>
</feature>
<dbReference type="EMBL" id="CH916631">
    <property type="protein sequence ID" value="EDW05054.1"/>
    <property type="molecule type" value="Genomic_DNA"/>
</dbReference>
<feature type="compositionally biased region" description="Low complexity" evidence="2">
    <location>
        <begin position="568"/>
        <end position="580"/>
    </location>
</feature>
<reference evidence="3 4" key="1">
    <citation type="journal article" date="2007" name="Nature">
        <title>Evolution of genes and genomes on the Drosophila phylogeny.</title>
        <authorList>
            <consortium name="Drosophila 12 Genomes Consortium"/>
            <person name="Clark A.G."/>
            <person name="Eisen M.B."/>
            <person name="Smith D.R."/>
            <person name="Bergman C.M."/>
            <person name="Oliver B."/>
            <person name="Markow T.A."/>
            <person name="Kaufman T.C."/>
            <person name="Kellis M."/>
            <person name="Gelbart W."/>
            <person name="Iyer V.N."/>
            <person name="Pollard D.A."/>
            <person name="Sackton T.B."/>
            <person name="Larracuente A.M."/>
            <person name="Singh N.D."/>
            <person name="Abad J.P."/>
            <person name="Abt D.N."/>
            <person name="Adryan B."/>
            <person name="Aguade M."/>
            <person name="Akashi H."/>
            <person name="Anderson W.W."/>
            <person name="Aquadro C.F."/>
            <person name="Ardell D.H."/>
            <person name="Arguello R."/>
            <person name="Artieri C.G."/>
            <person name="Barbash D.A."/>
            <person name="Barker D."/>
            <person name="Barsanti P."/>
            <person name="Batterham P."/>
            <person name="Batzoglou S."/>
            <person name="Begun D."/>
            <person name="Bhutkar A."/>
            <person name="Blanco E."/>
            <person name="Bosak S.A."/>
            <person name="Bradley R.K."/>
            <person name="Brand A.D."/>
            <person name="Brent M.R."/>
            <person name="Brooks A.N."/>
            <person name="Brown R.H."/>
            <person name="Butlin R.K."/>
            <person name="Caggese C."/>
            <person name="Calvi B.R."/>
            <person name="Bernardo de Carvalho A."/>
            <person name="Caspi A."/>
            <person name="Castrezana S."/>
            <person name="Celniker S.E."/>
            <person name="Chang J.L."/>
            <person name="Chapple C."/>
            <person name="Chatterji S."/>
            <person name="Chinwalla A."/>
            <person name="Civetta A."/>
            <person name="Clifton S.W."/>
            <person name="Comeron J.M."/>
            <person name="Costello J.C."/>
            <person name="Coyne J.A."/>
            <person name="Daub J."/>
            <person name="David R.G."/>
            <person name="Delcher A.L."/>
            <person name="Delehaunty K."/>
            <person name="Do C.B."/>
            <person name="Ebling H."/>
            <person name="Edwards K."/>
            <person name="Eickbush T."/>
            <person name="Evans J.D."/>
            <person name="Filipski A."/>
            <person name="Findeiss S."/>
            <person name="Freyhult E."/>
            <person name="Fulton L."/>
            <person name="Fulton R."/>
            <person name="Garcia A.C."/>
            <person name="Gardiner A."/>
            <person name="Garfield D.A."/>
            <person name="Garvin B.E."/>
            <person name="Gibson G."/>
            <person name="Gilbert D."/>
            <person name="Gnerre S."/>
            <person name="Godfrey J."/>
            <person name="Good R."/>
            <person name="Gotea V."/>
            <person name="Gravely B."/>
            <person name="Greenberg A.J."/>
            <person name="Griffiths-Jones S."/>
            <person name="Gross S."/>
            <person name="Guigo R."/>
            <person name="Gustafson E.A."/>
            <person name="Haerty W."/>
            <person name="Hahn M.W."/>
            <person name="Halligan D.L."/>
            <person name="Halpern A.L."/>
            <person name="Halter G.M."/>
            <person name="Han M.V."/>
            <person name="Heger A."/>
            <person name="Hillier L."/>
            <person name="Hinrichs A.S."/>
            <person name="Holmes I."/>
            <person name="Hoskins R.A."/>
            <person name="Hubisz M.J."/>
            <person name="Hultmark D."/>
            <person name="Huntley M.A."/>
            <person name="Jaffe D.B."/>
            <person name="Jagadeeshan S."/>
            <person name="Jeck W.R."/>
            <person name="Johnson J."/>
            <person name="Jones C.D."/>
            <person name="Jordan W.C."/>
            <person name="Karpen G.H."/>
            <person name="Kataoka E."/>
            <person name="Keightley P.D."/>
            <person name="Kheradpour P."/>
            <person name="Kirkness E.F."/>
            <person name="Koerich L.B."/>
            <person name="Kristiansen K."/>
            <person name="Kudrna D."/>
            <person name="Kulathinal R.J."/>
            <person name="Kumar S."/>
            <person name="Kwok R."/>
            <person name="Lander E."/>
            <person name="Langley C.H."/>
            <person name="Lapoint R."/>
            <person name="Lazzaro B.P."/>
            <person name="Lee S.J."/>
            <person name="Levesque L."/>
            <person name="Li R."/>
            <person name="Lin C.F."/>
            <person name="Lin M.F."/>
            <person name="Lindblad-Toh K."/>
            <person name="Llopart A."/>
            <person name="Long M."/>
            <person name="Low L."/>
            <person name="Lozovsky E."/>
            <person name="Lu J."/>
            <person name="Luo M."/>
            <person name="Machado C.A."/>
            <person name="Makalowski W."/>
            <person name="Marzo M."/>
            <person name="Matsuda M."/>
            <person name="Matzkin L."/>
            <person name="McAllister B."/>
            <person name="McBride C.S."/>
            <person name="McKernan B."/>
            <person name="McKernan K."/>
            <person name="Mendez-Lago M."/>
            <person name="Minx P."/>
            <person name="Mollenhauer M.U."/>
            <person name="Montooth K."/>
            <person name="Mount S.M."/>
            <person name="Mu X."/>
            <person name="Myers E."/>
            <person name="Negre B."/>
            <person name="Newfeld S."/>
            <person name="Nielsen R."/>
            <person name="Noor M.A."/>
            <person name="O'Grady P."/>
            <person name="Pachter L."/>
            <person name="Papaceit M."/>
            <person name="Parisi M.J."/>
            <person name="Parisi M."/>
            <person name="Parts L."/>
            <person name="Pedersen J.S."/>
            <person name="Pesole G."/>
            <person name="Phillippy A.M."/>
            <person name="Ponting C.P."/>
            <person name="Pop M."/>
            <person name="Porcelli D."/>
            <person name="Powell J.R."/>
            <person name="Prohaska S."/>
            <person name="Pruitt K."/>
            <person name="Puig M."/>
            <person name="Quesneville H."/>
            <person name="Ram K.R."/>
            <person name="Rand D."/>
            <person name="Rasmussen M.D."/>
            <person name="Reed L.K."/>
            <person name="Reenan R."/>
            <person name="Reily A."/>
            <person name="Remington K.A."/>
            <person name="Rieger T.T."/>
            <person name="Ritchie M.G."/>
            <person name="Robin C."/>
            <person name="Rogers Y.H."/>
            <person name="Rohde C."/>
            <person name="Rozas J."/>
            <person name="Rubenfield M.J."/>
            <person name="Ruiz A."/>
            <person name="Russo S."/>
            <person name="Salzberg S.L."/>
            <person name="Sanchez-Gracia A."/>
            <person name="Saranga D.J."/>
            <person name="Sato H."/>
            <person name="Schaeffer S.W."/>
            <person name="Schatz M.C."/>
            <person name="Schlenke T."/>
            <person name="Schwartz R."/>
            <person name="Segarra C."/>
            <person name="Singh R.S."/>
            <person name="Sirot L."/>
            <person name="Sirota M."/>
            <person name="Sisneros N.B."/>
            <person name="Smith C.D."/>
            <person name="Smith T.F."/>
            <person name="Spieth J."/>
            <person name="Stage D.E."/>
            <person name="Stark A."/>
            <person name="Stephan W."/>
            <person name="Strausberg R.L."/>
            <person name="Strempel S."/>
            <person name="Sturgill D."/>
            <person name="Sutton G."/>
            <person name="Sutton G.G."/>
            <person name="Tao W."/>
            <person name="Teichmann S."/>
            <person name="Tobari Y.N."/>
            <person name="Tomimura Y."/>
            <person name="Tsolas J.M."/>
            <person name="Valente V.L."/>
            <person name="Venter E."/>
            <person name="Venter J.C."/>
            <person name="Vicario S."/>
            <person name="Vieira F.G."/>
            <person name="Vilella A.J."/>
            <person name="Villasante A."/>
            <person name="Walenz B."/>
            <person name="Wang J."/>
            <person name="Wasserman M."/>
            <person name="Watts T."/>
            <person name="Wilson D."/>
            <person name="Wilson R.K."/>
            <person name="Wing R.A."/>
            <person name="Wolfner M.F."/>
            <person name="Wong A."/>
            <person name="Wong G.K."/>
            <person name="Wu C.I."/>
            <person name="Wu G."/>
            <person name="Yamamoto D."/>
            <person name="Yang H.P."/>
            <person name="Yang S.P."/>
            <person name="Yorke J.A."/>
            <person name="Yoshida K."/>
            <person name="Zdobnov E."/>
            <person name="Zhang P."/>
            <person name="Zhang Y."/>
            <person name="Zimin A.V."/>
            <person name="Baldwin J."/>
            <person name="Abdouelleil A."/>
            <person name="Abdulkadir J."/>
            <person name="Abebe A."/>
            <person name="Abera B."/>
            <person name="Abreu J."/>
            <person name="Acer S.C."/>
            <person name="Aftuck L."/>
            <person name="Alexander A."/>
            <person name="An P."/>
            <person name="Anderson E."/>
            <person name="Anderson S."/>
            <person name="Arachi H."/>
            <person name="Azer M."/>
            <person name="Bachantsang P."/>
            <person name="Barry A."/>
            <person name="Bayul T."/>
            <person name="Berlin A."/>
            <person name="Bessette D."/>
            <person name="Bloom T."/>
            <person name="Blye J."/>
            <person name="Boguslavskiy L."/>
            <person name="Bonnet C."/>
            <person name="Boukhgalter B."/>
            <person name="Bourzgui I."/>
            <person name="Brown A."/>
            <person name="Cahill P."/>
            <person name="Channer S."/>
            <person name="Cheshatsang Y."/>
            <person name="Chuda L."/>
            <person name="Citroen M."/>
            <person name="Collymore A."/>
            <person name="Cooke P."/>
            <person name="Costello M."/>
            <person name="D'Aco K."/>
            <person name="Daza R."/>
            <person name="De Haan G."/>
            <person name="DeGray S."/>
            <person name="DeMaso C."/>
            <person name="Dhargay N."/>
            <person name="Dooley K."/>
            <person name="Dooley E."/>
            <person name="Doricent M."/>
            <person name="Dorje P."/>
            <person name="Dorjee K."/>
            <person name="Dupes A."/>
            <person name="Elong R."/>
            <person name="Falk J."/>
            <person name="Farina A."/>
            <person name="Faro S."/>
            <person name="Ferguson D."/>
            <person name="Fisher S."/>
            <person name="Foley C.D."/>
            <person name="Franke A."/>
            <person name="Friedrich D."/>
            <person name="Gadbois L."/>
            <person name="Gearin G."/>
            <person name="Gearin C.R."/>
            <person name="Giannoukos G."/>
            <person name="Goode T."/>
            <person name="Graham J."/>
            <person name="Grandbois E."/>
            <person name="Grewal S."/>
            <person name="Gyaltsen K."/>
            <person name="Hafez N."/>
            <person name="Hagos B."/>
            <person name="Hall J."/>
            <person name="Henson C."/>
            <person name="Hollinger A."/>
            <person name="Honan T."/>
            <person name="Huard M.D."/>
            <person name="Hughes L."/>
            <person name="Hurhula B."/>
            <person name="Husby M.E."/>
            <person name="Kamat A."/>
            <person name="Kanga B."/>
            <person name="Kashin S."/>
            <person name="Khazanovich D."/>
            <person name="Kisner P."/>
            <person name="Lance K."/>
            <person name="Lara M."/>
            <person name="Lee W."/>
            <person name="Lennon N."/>
            <person name="Letendre F."/>
            <person name="LeVine R."/>
            <person name="Lipovsky A."/>
            <person name="Liu X."/>
            <person name="Liu J."/>
            <person name="Liu S."/>
            <person name="Lokyitsang T."/>
            <person name="Lokyitsang Y."/>
            <person name="Lubonja R."/>
            <person name="Lui A."/>
            <person name="MacDonald P."/>
            <person name="Magnisalis V."/>
            <person name="Maru K."/>
            <person name="Matthews C."/>
            <person name="McCusker W."/>
            <person name="McDonough S."/>
            <person name="Mehta T."/>
            <person name="Meldrim J."/>
            <person name="Meneus L."/>
            <person name="Mihai O."/>
            <person name="Mihalev A."/>
            <person name="Mihova T."/>
            <person name="Mittelman R."/>
            <person name="Mlenga V."/>
            <person name="Montmayeur A."/>
            <person name="Mulrain L."/>
            <person name="Navidi A."/>
            <person name="Naylor J."/>
            <person name="Negash T."/>
            <person name="Nguyen T."/>
            <person name="Nguyen N."/>
            <person name="Nicol R."/>
            <person name="Norbu C."/>
            <person name="Norbu N."/>
            <person name="Novod N."/>
            <person name="O'Neill B."/>
            <person name="Osman S."/>
            <person name="Markiewicz E."/>
            <person name="Oyono O.L."/>
            <person name="Patti C."/>
            <person name="Phunkhang P."/>
            <person name="Pierre F."/>
            <person name="Priest M."/>
            <person name="Raghuraman S."/>
            <person name="Rege F."/>
            <person name="Reyes R."/>
            <person name="Rise C."/>
            <person name="Rogov P."/>
            <person name="Ross K."/>
            <person name="Ryan E."/>
            <person name="Settipalli S."/>
            <person name="Shea T."/>
            <person name="Sherpa N."/>
            <person name="Shi L."/>
            <person name="Shih D."/>
            <person name="Sparrow T."/>
            <person name="Spaulding J."/>
            <person name="Stalker J."/>
            <person name="Stange-Thomann N."/>
            <person name="Stavropoulos S."/>
            <person name="Stone C."/>
            <person name="Strader C."/>
            <person name="Tesfaye S."/>
            <person name="Thomson T."/>
            <person name="Thoulutsang Y."/>
            <person name="Thoulutsang D."/>
            <person name="Topham K."/>
            <person name="Topping I."/>
            <person name="Tsamla T."/>
            <person name="Vassiliev H."/>
            <person name="Vo A."/>
            <person name="Wangchuk T."/>
            <person name="Wangdi T."/>
            <person name="Weiand M."/>
            <person name="Wilkinson J."/>
            <person name="Wilson A."/>
            <person name="Yadav S."/>
            <person name="Young G."/>
            <person name="Yu Q."/>
            <person name="Zembek L."/>
            <person name="Zhong D."/>
            <person name="Zimmer A."/>
            <person name="Zwirko Z."/>
            <person name="Jaffe D.B."/>
            <person name="Alvarez P."/>
            <person name="Brockman W."/>
            <person name="Butler J."/>
            <person name="Chin C."/>
            <person name="Gnerre S."/>
            <person name="Grabherr M."/>
            <person name="Kleber M."/>
            <person name="Mauceli E."/>
            <person name="MacCallum I."/>
        </authorList>
    </citation>
    <scope>NUCLEOTIDE SEQUENCE [LARGE SCALE GENOMIC DNA]</scope>
    <source>
        <strain evidence="4">Tucson 15287-2541.00</strain>
    </source>
</reference>
<dbReference type="InParanoid" id="B4K0Y3"/>
<gene>
    <name evidence="3" type="primary">Dgri\GH18005</name>
    <name evidence="3" type="ORF">Dgri_GH18005</name>
</gene>
<feature type="compositionally biased region" description="Basic and acidic residues" evidence="2">
    <location>
        <begin position="807"/>
        <end position="816"/>
    </location>
</feature>
<keyword evidence="4" id="KW-1185">Reference proteome</keyword>
<feature type="compositionally biased region" description="Polar residues" evidence="2">
    <location>
        <begin position="278"/>
        <end position="299"/>
    </location>
</feature>
<protein>
    <submittedName>
        <fullName evidence="3">GH18005</fullName>
    </submittedName>
</protein>
<feature type="compositionally biased region" description="Low complexity" evidence="2">
    <location>
        <begin position="360"/>
        <end position="375"/>
    </location>
</feature>
<feature type="region of interest" description="Disordered" evidence="2">
    <location>
        <begin position="278"/>
        <end position="388"/>
    </location>
</feature>
<evidence type="ECO:0000313" key="3">
    <source>
        <dbReference type="EMBL" id="EDW05054.1"/>
    </source>
</evidence>
<feature type="region of interest" description="Disordered" evidence="2">
    <location>
        <begin position="779"/>
        <end position="817"/>
    </location>
</feature>
<feature type="compositionally biased region" description="Polar residues" evidence="2">
    <location>
        <begin position="589"/>
        <end position="608"/>
    </location>
</feature>
<sequence>MHLRRNGFLCCCNGSVDDDDKQKTNGGGGVATATISACLKALSGVGVSTIVALSLQCQLDAGLLRMLQRHLGQLRLQRIAWHSLLMVHYDAKNGCIKWLPQAPQVARAMLRFIVSQAAVGLRELDLTRNVHATSTFLAQLDEQLLQPPCKLAVWHDGCPRAGMSNEETDMASNRNDLAFVQLELKQLKQANEKPNSYSGNSVLLADELYNAVSRYLDKQQAQNAIASQEVCPVYNTDESVETVNPDQTSLSSGQLTIYPSFQGVTDSLKRISRLGNQKDMNLTPQPMHFSNSGYPQNSQNRHRKRSHSAPPPKESTRDCQRGADAFCTIPQDHPHSFLGLQPTHHYQSNPTNILPEQHHQQQQQQQHQQQQQQQQPRKAPDCSTCPNRPAGNVYQMSYEPTQSHRTCPADDSSNIAISYGKWIQHQQQQRQLNQQQQQQQQLALQRYQQQRERNGSWLRNDGAVDNFEPGLNSTMIGSGAAAQPAYCAQSWQQQPQLQQLQQLVLSQQQQQQHPQQSSSFSSSVGPYEQIENEAYAARCMPQRLDMFDSHDATEYMQLPAAGNRRALRQNPQQRQQQQQQVTFRDPVRASSSADTIRSRSDNCTGPSQNTCCQNNMSMQQRSDNCQGPSQKTCCQHNMSMPQTTPPYQPKTGIGSASYCGIEDSIQLSMNNNNACSAVVNQNYLTRKDPFFDNTTPEERYIQRTNTLFLETLVLDQSCPGLIQETLSGLKDFNKYAFDIAFGDTIPDKPHPVDPISLLEAIQLRIDHERKEISKRCPENLTIADGGSDSTTSVRGNRSKKSVHSGKNFRDKNDEGKSQLMNSINQHFSSKNKSEVNEGIHAFLTAETCFQNLPRLGVSFTD</sequence>
<dbReference type="OMA" id="QNSGHGH"/>